<comment type="caution">
    <text evidence="2">The sequence shown here is derived from an EMBL/GenBank/DDBJ whole genome shotgun (WGS) entry which is preliminary data.</text>
</comment>
<gene>
    <name evidence="2" type="ORF">QNI16_02415</name>
</gene>
<accession>A0AAE3QLJ8</accession>
<feature type="compositionally biased region" description="Low complexity" evidence="1">
    <location>
        <begin position="101"/>
        <end position="110"/>
    </location>
</feature>
<feature type="region of interest" description="Disordered" evidence="1">
    <location>
        <begin position="150"/>
        <end position="169"/>
    </location>
</feature>
<feature type="compositionally biased region" description="Low complexity" evidence="1">
    <location>
        <begin position="150"/>
        <end position="162"/>
    </location>
</feature>
<reference evidence="2" key="1">
    <citation type="submission" date="2023-05" db="EMBL/GenBank/DDBJ databases">
        <authorList>
            <person name="Zhang X."/>
        </authorList>
    </citation>
    <scope>NUCLEOTIDE SEQUENCE</scope>
    <source>
        <strain evidence="2">YF14B1</strain>
    </source>
</reference>
<evidence type="ECO:0000256" key="1">
    <source>
        <dbReference type="SAM" id="MobiDB-lite"/>
    </source>
</evidence>
<feature type="region of interest" description="Disordered" evidence="1">
    <location>
        <begin position="89"/>
        <end position="112"/>
    </location>
</feature>
<proteinExistence type="predicted"/>
<sequence>MDNSKEIAAKYHVSEETVKVLLYGLRLSGGTQVQFNIPELGGMGQWQSGMVMIGDMFNSSLKDKVNQICTELAVWVRNAESQAETQIVPDHHKATPDKSTAKATSTRSASFQGSQNGLHYTYYASENVLEIDDNGKKAKYDTTGYQLTGVQQSQDNSSQSVSFTHPGGSLRLKDLKKVKDVKKS</sequence>
<dbReference type="RefSeq" id="WP_313975397.1">
    <property type="nucleotide sequence ID" value="NZ_JASJOS010000001.1"/>
</dbReference>
<organism evidence="2 3">
    <name type="scientific">Xanthocytophaga flava</name>
    <dbReference type="NCBI Taxonomy" id="3048013"/>
    <lineage>
        <taxon>Bacteria</taxon>
        <taxon>Pseudomonadati</taxon>
        <taxon>Bacteroidota</taxon>
        <taxon>Cytophagia</taxon>
        <taxon>Cytophagales</taxon>
        <taxon>Rhodocytophagaceae</taxon>
        <taxon>Xanthocytophaga</taxon>
    </lineage>
</organism>
<evidence type="ECO:0000313" key="2">
    <source>
        <dbReference type="EMBL" id="MDJ1479320.1"/>
    </source>
</evidence>
<feature type="compositionally biased region" description="Basic and acidic residues" evidence="1">
    <location>
        <begin position="89"/>
        <end position="100"/>
    </location>
</feature>
<name>A0AAE3QLJ8_9BACT</name>
<dbReference type="EMBL" id="JASJOS010000001">
    <property type="protein sequence ID" value="MDJ1479320.1"/>
    <property type="molecule type" value="Genomic_DNA"/>
</dbReference>
<dbReference type="Proteomes" id="UP001241110">
    <property type="component" value="Unassembled WGS sequence"/>
</dbReference>
<evidence type="ECO:0000313" key="3">
    <source>
        <dbReference type="Proteomes" id="UP001241110"/>
    </source>
</evidence>
<dbReference type="AlphaFoldDB" id="A0AAE3QLJ8"/>
<protein>
    <submittedName>
        <fullName evidence="2">Uncharacterized protein</fullName>
    </submittedName>
</protein>